<protein>
    <submittedName>
        <fullName evidence="2">Uncharacterized protein</fullName>
    </submittedName>
</protein>
<name>A0ABN8K7X2_9HYPH</name>
<accession>A0ABN8K7X2</accession>
<evidence type="ECO:0000313" key="2">
    <source>
        <dbReference type="EMBL" id="CAH2406372.1"/>
    </source>
</evidence>
<dbReference type="Proteomes" id="UP001153050">
    <property type="component" value="Unassembled WGS sequence"/>
</dbReference>
<keyword evidence="3" id="KW-1185">Reference proteome</keyword>
<proteinExistence type="predicted"/>
<comment type="caution">
    <text evidence="2">The sequence shown here is derived from an EMBL/GenBank/DDBJ whole genome shotgun (WGS) entry which is preliminary data.</text>
</comment>
<organism evidence="2 3">
    <name type="scientific">Mesorhizobium escarrei</name>
    <dbReference type="NCBI Taxonomy" id="666018"/>
    <lineage>
        <taxon>Bacteria</taxon>
        <taxon>Pseudomonadati</taxon>
        <taxon>Pseudomonadota</taxon>
        <taxon>Alphaproteobacteria</taxon>
        <taxon>Hyphomicrobiales</taxon>
        <taxon>Phyllobacteriaceae</taxon>
        <taxon>Mesorhizobium</taxon>
    </lineage>
</organism>
<feature type="region of interest" description="Disordered" evidence="1">
    <location>
        <begin position="1"/>
        <end position="21"/>
    </location>
</feature>
<evidence type="ECO:0000313" key="3">
    <source>
        <dbReference type="Proteomes" id="UP001153050"/>
    </source>
</evidence>
<feature type="compositionally biased region" description="Basic and acidic residues" evidence="1">
    <location>
        <begin position="1"/>
        <end position="11"/>
    </location>
</feature>
<reference evidence="2 3" key="1">
    <citation type="submission" date="2022-03" db="EMBL/GenBank/DDBJ databases">
        <authorList>
            <person name="Brunel B."/>
        </authorList>
    </citation>
    <scope>NUCLEOTIDE SEQUENCE [LARGE SCALE GENOMIC DNA]</scope>
    <source>
        <strain evidence="2">STM5069sample</strain>
    </source>
</reference>
<gene>
    <name evidence="2" type="ORF">MES5069_520087</name>
</gene>
<sequence>MRHRSTDEQKTELFQARASETAPRNARDLMFWPLFLVASPHHEPWLLSHRNEP</sequence>
<dbReference type="EMBL" id="CAKXZT010000149">
    <property type="protein sequence ID" value="CAH2406372.1"/>
    <property type="molecule type" value="Genomic_DNA"/>
</dbReference>
<evidence type="ECO:0000256" key="1">
    <source>
        <dbReference type="SAM" id="MobiDB-lite"/>
    </source>
</evidence>